<dbReference type="GO" id="GO:0006310">
    <property type="term" value="P:DNA recombination"/>
    <property type="evidence" value="ECO:0007669"/>
    <property type="project" value="UniProtKB-KW"/>
</dbReference>
<dbReference type="InterPro" id="IPR051320">
    <property type="entry name" value="Viral_Replic_Matur_Polypro"/>
</dbReference>
<feature type="region of interest" description="Disordered" evidence="6">
    <location>
        <begin position="367"/>
        <end position="390"/>
    </location>
</feature>
<evidence type="ECO:0000256" key="2">
    <source>
        <dbReference type="ARBA" id="ARBA00022695"/>
    </source>
</evidence>
<evidence type="ECO:0000256" key="6">
    <source>
        <dbReference type="SAM" id="MobiDB-lite"/>
    </source>
</evidence>
<dbReference type="Gene3D" id="2.40.70.10">
    <property type="entry name" value="Acid Proteases"/>
    <property type="match status" value="1"/>
</dbReference>
<accession>A0A9W6XVH8</accession>
<dbReference type="SUPFAM" id="SSF50630">
    <property type="entry name" value="Acid proteases"/>
    <property type="match status" value="1"/>
</dbReference>
<keyword evidence="3" id="KW-0378">Hydrolase</keyword>
<dbReference type="PROSITE" id="PS50175">
    <property type="entry name" value="ASP_PROT_RETROV"/>
    <property type="match status" value="1"/>
</dbReference>
<dbReference type="InterPro" id="IPR000477">
    <property type="entry name" value="RT_dom"/>
</dbReference>
<dbReference type="InterPro" id="IPR043128">
    <property type="entry name" value="Rev_trsase/Diguanyl_cyclase"/>
</dbReference>
<dbReference type="InterPro" id="IPR001995">
    <property type="entry name" value="Peptidase_A2_cat"/>
</dbReference>
<feature type="compositionally biased region" description="Basic and acidic residues" evidence="6">
    <location>
        <begin position="304"/>
        <end position="316"/>
    </location>
</feature>
<keyword evidence="1" id="KW-0808">Transferase</keyword>
<gene>
    <name evidence="8" type="ORF">Pfra01_001686400</name>
</gene>
<protein>
    <submittedName>
        <fullName evidence="8">Unnamed protein product</fullName>
    </submittedName>
</protein>
<dbReference type="GO" id="GO:0006508">
    <property type="term" value="P:proteolysis"/>
    <property type="evidence" value="ECO:0007669"/>
    <property type="project" value="InterPro"/>
</dbReference>
<dbReference type="GO" id="GO:0004190">
    <property type="term" value="F:aspartic-type endopeptidase activity"/>
    <property type="evidence" value="ECO:0007669"/>
    <property type="project" value="InterPro"/>
</dbReference>
<keyword evidence="4" id="KW-0695">RNA-directed DNA polymerase</keyword>
<dbReference type="PROSITE" id="PS00141">
    <property type="entry name" value="ASP_PROTEASE"/>
    <property type="match status" value="1"/>
</dbReference>
<dbReference type="Gene3D" id="3.10.10.10">
    <property type="entry name" value="HIV Type 1 Reverse Transcriptase, subunit A, domain 1"/>
    <property type="match status" value="1"/>
</dbReference>
<dbReference type="PANTHER" id="PTHR33064:SF37">
    <property type="entry name" value="RIBONUCLEASE H"/>
    <property type="match status" value="1"/>
</dbReference>
<dbReference type="PANTHER" id="PTHR33064">
    <property type="entry name" value="POL PROTEIN"/>
    <property type="match status" value="1"/>
</dbReference>
<dbReference type="CDD" id="cd01647">
    <property type="entry name" value="RT_LTR"/>
    <property type="match status" value="1"/>
</dbReference>
<dbReference type="GO" id="GO:0004523">
    <property type="term" value="F:RNA-DNA hybrid ribonuclease activity"/>
    <property type="evidence" value="ECO:0007669"/>
    <property type="project" value="InterPro"/>
</dbReference>
<evidence type="ECO:0000256" key="4">
    <source>
        <dbReference type="ARBA" id="ARBA00022918"/>
    </source>
</evidence>
<dbReference type="Gene3D" id="3.30.420.10">
    <property type="entry name" value="Ribonuclease H-like superfamily/Ribonuclease H"/>
    <property type="match status" value="1"/>
</dbReference>
<dbReference type="EMBL" id="BSXT01001930">
    <property type="protein sequence ID" value="GMF46144.1"/>
    <property type="molecule type" value="Genomic_DNA"/>
</dbReference>
<dbReference type="Proteomes" id="UP001165121">
    <property type="component" value="Unassembled WGS sequence"/>
</dbReference>
<dbReference type="Pfam" id="PF13650">
    <property type="entry name" value="Asp_protease_2"/>
    <property type="match status" value="1"/>
</dbReference>
<name>A0A9W6XVH8_9STRA</name>
<dbReference type="InterPro" id="IPR012337">
    <property type="entry name" value="RNaseH-like_sf"/>
</dbReference>
<feature type="domain" description="Peptidase A2" evidence="7">
    <location>
        <begin position="161"/>
        <end position="200"/>
    </location>
</feature>
<dbReference type="SUPFAM" id="SSF53098">
    <property type="entry name" value="Ribonuclease H-like"/>
    <property type="match status" value="1"/>
</dbReference>
<organism evidence="8 9">
    <name type="scientific">Phytophthora fragariaefolia</name>
    <dbReference type="NCBI Taxonomy" id="1490495"/>
    <lineage>
        <taxon>Eukaryota</taxon>
        <taxon>Sar</taxon>
        <taxon>Stramenopiles</taxon>
        <taxon>Oomycota</taxon>
        <taxon>Peronosporomycetes</taxon>
        <taxon>Peronosporales</taxon>
        <taxon>Peronosporaceae</taxon>
        <taxon>Phytophthora</taxon>
    </lineage>
</organism>
<feature type="region of interest" description="Disordered" evidence="6">
    <location>
        <begin position="304"/>
        <end position="329"/>
    </location>
</feature>
<dbReference type="Gene3D" id="3.30.70.270">
    <property type="match status" value="2"/>
</dbReference>
<keyword evidence="9" id="KW-1185">Reference proteome</keyword>
<dbReference type="AlphaFoldDB" id="A0A9W6XVH8"/>
<evidence type="ECO:0000256" key="5">
    <source>
        <dbReference type="ARBA" id="ARBA00023172"/>
    </source>
</evidence>
<dbReference type="InterPro" id="IPR001969">
    <property type="entry name" value="Aspartic_peptidase_AS"/>
</dbReference>
<keyword evidence="2" id="KW-0548">Nucleotidyltransferase</keyword>
<evidence type="ECO:0000313" key="9">
    <source>
        <dbReference type="Proteomes" id="UP001165121"/>
    </source>
</evidence>
<dbReference type="InterPro" id="IPR036397">
    <property type="entry name" value="RNaseH_sf"/>
</dbReference>
<evidence type="ECO:0000259" key="7">
    <source>
        <dbReference type="PROSITE" id="PS50175"/>
    </source>
</evidence>
<dbReference type="OrthoDB" id="115784at2759"/>
<evidence type="ECO:0000256" key="3">
    <source>
        <dbReference type="ARBA" id="ARBA00022801"/>
    </source>
</evidence>
<dbReference type="InterPro" id="IPR043502">
    <property type="entry name" value="DNA/RNA_pol_sf"/>
</dbReference>
<comment type="caution">
    <text evidence="8">The sequence shown here is derived from an EMBL/GenBank/DDBJ whole genome shotgun (WGS) entry which is preliminary data.</text>
</comment>
<reference evidence="8" key="1">
    <citation type="submission" date="2023-04" db="EMBL/GenBank/DDBJ databases">
        <title>Phytophthora fragariaefolia NBRC 109709.</title>
        <authorList>
            <person name="Ichikawa N."/>
            <person name="Sato H."/>
            <person name="Tonouchi N."/>
        </authorList>
    </citation>
    <scope>NUCLEOTIDE SEQUENCE</scope>
    <source>
        <strain evidence="8">NBRC 109709</strain>
    </source>
</reference>
<feature type="compositionally biased region" description="Basic and acidic residues" evidence="6">
    <location>
        <begin position="367"/>
        <end position="377"/>
    </location>
</feature>
<dbReference type="Pfam" id="PF13456">
    <property type="entry name" value="RVT_3"/>
    <property type="match status" value="1"/>
</dbReference>
<dbReference type="InterPro" id="IPR021109">
    <property type="entry name" value="Peptidase_aspartic_dom_sf"/>
</dbReference>
<keyword evidence="5" id="KW-0233">DNA recombination</keyword>
<evidence type="ECO:0000313" key="8">
    <source>
        <dbReference type="EMBL" id="GMF46144.1"/>
    </source>
</evidence>
<dbReference type="InterPro" id="IPR002156">
    <property type="entry name" value="RNaseH_domain"/>
</dbReference>
<sequence>MDSVQRVATRGTQCTSVASAANFVSKRPPGPLRAEQFKLVGPPTLTGLDETGLPHSAEPVAEAKYIFAYVGKAGRPERVWTDGNDGIKMDGIDGELDYSKEECRARKSNDGATRLRKGAIGMIKTIKLLPGERLGRWSAQKFDRQVRMLALVMGAVNDQRTKILLDTGANISAINATFARKLRLKQQASRDVQIGVQGIGKDNVGTSTRAWVKITLGWEVSYKFEVWMMDHHAGVDLILGTYLMIPAGIRLGLYNSLAKLPDEVVVPLIKSLNSADDPKGGLQITDGPTAICLPGRVTAEFRARRKQPAESTHELWRPSAESETSDGLDRPVVSLTRDEDCSSRVLTSAMNSAESAENDLVALRVEKRGNPPDRGRQTGEINVSDGMLDDDPEKDLHLRYLLAAELDNDESVEGEPGRHDDGYERVPNSLALEDYAHELAFLPDLADVIPTQLDYSADNVVCSAHSAEQTTRLIRVLQSHEQIMISSGNALPPPAYGVVCDIDVQGHPPIRQRARRVPLKHLKKLYELLKALLKAGLIALSDTPWASPIVIVLKKNGVDIRLCIDYNLVNDITLMMEYAMPLVDDLLTELDAYLWFCSLDAASEFWAVMMTRRARQVSAFVCALGHFEWLRMPFGLKNAPMIYPRLIDNALWGYVPPKGGWEAFAERIRQVEKEAEDQRARFSTFAEFEPTRLTKFDANRRALAESDPMQDFIDSPAADMFNTGEPDQSSWTGFSNASPSVSFPKSIFVQPKVDFLSHKVTPEGIQADPKKMAAIAELPFPTTKKGMQAFLGALNYYGRFIQNLAVYGAILYQRREDDFAPGGDLTSAKAAFAELKTKVVEALISRHFDSAKYVHIMLFANQWALSIPADYDGYVLSFDGSAKTEKNGVYGSCSWILWRLPSWDIEIAASAHLPSTTFNIAEYTGINNGVVAALQRGVSDLIIVGDSRFAIQQSMGVIACKNDALQVELARHKELTKKLNSVRYLHVVRLYNSAVDSGHRSTRS</sequence>
<dbReference type="GO" id="GO:0003676">
    <property type="term" value="F:nucleic acid binding"/>
    <property type="evidence" value="ECO:0007669"/>
    <property type="project" value="InterPro"/>
</dbReference>
<dbReference type="SUPFAM" id="SSF56672">
    <property type="entry name" value="DNA/RNA polymerases"/>
    <property type="match status" value="2"/>
</dbReference>
<dbReference type="Pfam" id="PF00078">
    <property type="entry name" value="RVT_1"/>
    <property type="match status" value="1"/>
</dbReference>
<evidence type="ECO:0000256" key="1">
    <source>
        <dbReference type="ARBA" id="ARBA00022679"/>
    </source>
</evidence>
<proteinExistence type="predicted"/>
<dbReference type="GO" id="GO:0003964">
    <property type="term" value="F:RNA-directed DNA polymerase activity"/>
    <property type="evidence" value="ECO:0007669"/>
    <property type="project" value="UniProtKB-KW"/>
</dbReference>